<organism evidence="1 2">
    <name type="scientific">Acinetobacter bereziniae</name>
    <name type="common">Acinetobacter genomosp. 10</name>
    <dbReference type="NCBI Taxonomy" id="106648"/>
    <lineage>
        <taxon>Bacteria</taxon>
        <taxon>Pseudomonadati</taxon>
        <taxon>Pseudomonadota</taxon>
        <taxon>Gammaproteobacteria</taxon>
        <taxon>Moraxellales</taxon>
        <taxon>Moraxellaceae</taxon>
        <taxon>Acinetobacter</taxon>
    </lineage>
</organism>
<accession>A0A8I1DIN8</accession>
<dbReference type="AlphaFoldDB" id="A0A8I1DIN8"/>
<dbReference type="Proteomes" id="UP000644140">
    <property type="component" value="Chromosome"/>
</dbReference>
<reference evidence="1" key="1">
    <citation type="submission" date="2022-02" db="EMBL/GenBank/DDBJ databases">
        <title>Characterization of Tn125 harboring carbapenem-resistant Acinetobacter bereziniae clinical isolates.</title>
        <authorList>
            <person name="Wong N.-K."/>
            <person name="Pan Q."/>
        </authorList>
    </citation>
    <scope>NUCLEOTIDE SEQUENCE</scope>
    <source>
        <strain evidence="1">GD03393</strain>
    </source>
</reference>
<proteinExistence type="predicted"/>
<gene>
    <name evidence="1" type="ORF">I9054_007050</name>
</gene>
<dbReference type="EMBL" id="CP092085">
    <property type="protein sequence ID" value="UUN99201.1"/>
    <property type="molecule type" value="Genomic_DNA"/>
</dbReference>
<name>A0A8I1DIN8_ACIBZ</name>
<evidence type="ECO:0000313" key="2">
    <source>
        <dbReference type="Proteomes" id="UP000644140"/>
    </source>
</evidence>
<evidence type="ECO:0000313" key="1">
    <source>
        <dbReference type="EMBL" id="UUN99201.1"/>
    </source>
</evidence>
<protein>
    <submittedName>
        <fullName evidence="1">Uncharacterized protein</fullName>
    </submittedName>
</protein>
<sequence length="60" mass="6948">MSRTVKGKKPINCDYEYWSKRLGNKGGGRGIGRLTKKETLSRERMRQKIELKNELNAIPL</sequence>
<dbReference type="RefSeq" id="WP_198114515.1">
    <property type="nucleotide sequence ID" value="NZ_CP092085.1"/>
</dbReference>